<gene>
    <name evidence="4" type="ORF">JMJ35_003190</name>
</gene>
<protein>
    <recommendedName>
        <fullName evidence="3">Scytalone dehydratase-like domain-containing protein</fullName>
    </recommendedName>
</protein>
<evidence type="ECO:0000256" key="1">
    <source>
        <dbReference type="ARBA" id="ARBA00008584"/>
    </source>
</evidence>
<keyword evidence="2" id="KW-0456">Lyase</keyword>
<evidence type="ECO:0000313" key="4">
    <source>
        <dbReference type="EMBL" id="KAK0514573.1"/>
    </source>
</evidence>
<dbReference type="InterPro" id="IPR032710">
    <property type="entry name" value="NTF2-like_dom_sf"/>
</dbReference>
<dbReference type="AlphaFoldDB" id="A0AA39V3F4"/>
<dbReference type="GO" id="GO:0016829">
    <property type="term" value="F:lyase activity"/>
    <property type="evidence" value="ECO:0007669"/>
    <property type="project" value="UniProtKB-KW"/>
</dbReference>
<organism evidence="4 5">
    <name type="scientific">Cladonia borealis</name>
    <dbReference type="NCBI Taxonomy" id="184061"/>
    <lineage>
        <taxon>Eukaryota</taxon>
        <taxon>Fungi</taxon>
        <taxon>Dikarya</taxon>
        <taxon>Ascomycota</taxon>
        <taxon>Pezizomycotina</taxon>
        <taxon>Lecanoromycetes</taxon>
        <taxon>OSLEUM clade</taxon>
        <taxon>Lecanoromycetidae</taxon>
        <taxon>Lecanorales</taxon>
        <taxon>Lecanorineae</taxon>
        <taxon>Cladoniaceae</taxon>
        <taxon>Cladonia</taxon>
    </lineage>
</organism>
<evidence type="ECO:0000256" key="2">
    <source>
        <dbReference type="ARBA" id="ARBA00023239"/>
    </source>
</evidence>
<reference evidence="4" key="1">
    <citation type="submission" date="2023-03" db="EMBL/GenBank/DDBJ databases">
        <title>Complete genome of Cladonia borealis.</title>
        <authorList>
            <person name="Park H."/>
        </authorList>
    </citation>
    <scope>NUCLEOTIDE SEQUENCE</scope>
    <source>
        <strain evidence="4">ANT050790</strain>
    </source>
</reference>
<proteinExistence type="inferred from homology"/>
<evidence type="ECO:0000313" key="5">
    <source>
        <dbReference type="Proteomes" id="UP001166286"/>
    </source>
</evidence>
<name>A0AA39V3F4_9LECA</name>
<comment type="caution">
    <text evidence="4">The sequence shown here is derived from an EMBL/GenBank/DDBJ whole genome shotgun (WGS) entry which is preliminary data.</text>
</comment>
<dbReference type="InterPro" id="IPR049884">
    <property type="entry name" value="Scytalone_dh"/>
</dbReference>
<dbReference type="Proteomes" id="UP001166286">
    <property type="component" value="Unassembled WGS sequence"/>
</dbReference>
<evidence type="ECO:0000259" key="3">
    <source>
        <dbReference type="Pfam" id="PF02982"/>
    </source>
</evidence>
<keyword evidence="5" id="KW-1185">Reference proteome</keyword>
<sequence length="225" mass="26163">MTIQTQPSAKNVTLSLDDYLQLTALMFSWGDSYDSKDWDRLRTIIAPTLMIDYRRVMGDQWYWEAMPAEDYMRMVSDPGFLGDPLVKTQHLLGATKWEQLSETEVIGHHQLRAAHNRFTDLTLQRVDRRGHGHATNEHFYKRINGTWKFAGLRPTVRWNEYDFEHIFKGIKFEDYAPKSDKGEIEKPSACATENGENEINGAKKEMSHVNELRSASNEKYLDFVV</sequence>
<dbReference type="EMBL" id="JAFEKC020000005">
    <property type="protein sequence ID" value="KAK0514573.1"/>
    <property type="molecule type" value="Genomic_DNA"/>
</dbReference>
<accession>A0AA39V3F4</accession>
<dbReference type="SUPFAM" id="SSF54427">
    <property type="entry name" value="NTF2-like"/>
    <property type="match status" value="1"/>
</dbReference>
<feature type="domain" description="Scytalone dehydratase-like" evidence="3">
    <location>
        <begin position="14"/>
        <end position="169"/>
    </location>
</feature>
<comment type="similarity">
    <text evidence="1">Belongs to the scytalone dehydratase family.</text>
</comment>
<dbReference type="Gene3D" id="3.10.450.50">
    <property type="match status" value="1"/>
</dbReference>
<dbReference type="Pfam" id="PF02982">
    <property type="entry name" value="Scytalone_dh"/>
    <property type="match status" value="1"/>
</dbReference>